<comment type="caution">
    <text evidence="2">The sequence shown here is derived from an EMBL/GenBank/DDBJ whole genome shotgun (WGS) entry which is preliminary data.</text>
</comment>
<evidence type="ECO:0000256" key="1">
    <source>
        <dbReference type="SAM" id="MobiDB-lite"/>
    </source>
</evidence>
<dbReference type="OrthoDB" id="6604388at2759"/>
<proteinExistence type="predicted"/>
<protein>
    <submittedName>
        <fullName evidence="2">(apollo) hypothetical protein</fullName>
    </submittedName>
</protein>
<feature type="compositionally biased region" description="Polar residues" evidence="1">
    <location>
        <begin position="277"/>
        <end position="290"/>
    </location>
</feature>
<dbReference type="PANTHER" id="PTHR45913">
    <property type="entry name" value="EPM2A-INTERACTING PROTEIN 1"/>
    <property type="match status" value="1"/>
</dbReference>
<accession>A0A8S3YA87</accession>
<dbReference type="Proteomes" id="UP000691718">
    <property type="component" value="Unassembled WGS sequence"/>
</dbReference>
<name>A0A8S3YA87_PARAO</name>
<evidence type="ECO:0000313" key="2">
    <source>
        <dbReference type="EMBL" id="CAG5055512.1"/>
    </source>
</evidence>
<keyword evidence="3" id="KW-1185">Reference proteome</keyword>
<feature type="region of interest" description="Disordered" evidence="1">
    <location>
        <begin position="357"/>
        <end position="393"/>
    </location>
</feature>
<feature type="region of interest" description="Disordered" evidence="1">
    <location>
        <begin position="259"/>
        <end position="290"/>
    </location>
</feature>
<organism evidence="2 3">
    <name type="scientific">Parnassius apollo</name>
    <name type="common">Apollo butterfly</name>
    <name type="synonym">Papilio apollo</name>
    <dbReference type="NCBI Taxonomy" id="110799"/>
    <lineage>
        <taxon>Eukaryota</taxon>
        <taxon>Metazoa</taxon>
        <taxon>Ecdysozoa</taxon>
        <taxon>Arthropoda</taxon>
        <taxon>Hexapoda</taxon>
        <taxon>Insecta</taxon>
        <taxon>Pterygota</taxon>
        <taxon>Neoptera</taxon>
        <taxon>Endopterygota</taxon>
        <taxon>Lepidoptera</taxon>
        <taxon>Glossata</taxon>
        <taxon>Ditrysia</taxon>
        <taxon>Papilionoidea</taxon>
        <taxon>Papilionidae</taxon>
        <taxon>Parnassiinae</taxon>
        <taxon>Parnassini</taxon>
        <taxon>Parnassius</taxon>
        <taxon>Parnassius</taxon>
    </lineage>
</organism>
<dbReference type="PANTHER" id="PTHR45913:SF5">
    <property type="entry name" value="GENERAL TRANSCRIPTION FACTOR II-I REPEAT DOMAIN-CONTAINING PROTEIN 2A-LIKE PROTEIN"/>
    <property type="match status" value="1"/>
</dbReference>
<reference evidence="2" key="1">
    <citation type="submission" date="2021-04" db="EMBL/GenBank/DDBJ databases">
        <authorList>
            <person name="Tunstrom K."/>
        </authorList>
    </citation>
    <scope>NUCLEOTIDE SEQUENCE</scope>
</reference>
<dbReference type="EMBL" id="CAJQZP010001579">
    <property type="protein sequence ID" value="CAG5055512.1"/>
    <property type="molecule type" value="Genomic_DNA"/>
</dbReference>
<sequence length="393" mass="44373">MVKTSYEILLLAKKKKPFSDGDIIKQSLTIFAQNCNDQKVKAMADSISLSRNTVMRRVEEMSTDIISQITEFVTKYRYFSLALDETCDLTANIQLEVTDLQNHTALKQVFSQNVSSEQLTESFANFWKKVSSEDFPTLRDLAMQILSSHILQPLDVGVFRPLKAAWRAELQNYKIKHPSLVPTKHDFYKFQTPVYEKCFTPTNNRAGFSKAGIYSLNKNAVCSDAIAPSKLSDQPVITGQDSMEEITIGIDYDDEIPHSGLHNDPLCDGEVKENDDPSISSTSLFEKSQTQNDEPLVLQMECELEPITNTELNILTTDYISRPQNKNKIIHDILTLPKCLGFEMAHRMSDNAIASALSEESDDDLDELFLPGSEDESDHLSVQSECECEEEEE</sequence>
<dbReference type="AlphaFoldDB" id="A0A8S3YA87"/>
<gene>
    <name evidence="2" type="ORF">PAPOLLO_LOCUS26312</name>
</gene>
<evidence type="ECO:0000313" key="3">
    <source>
        <dbReference type="Proteomes" id="UP000691718"/>
    </source>
</evidence>
<feature type="compositionally biased region" description="Acidic residues" evidence="1">
    <location>
        <begin position="359"/>
        <end position="377"/>
    </location>
</feature>